<sequence length="149" mass="17214">MMTNNKIILCFLITLIFSCTPKQEKLNINSIKKQSAAFLKEKGHLDNVNIENHDRFSLIEIKNNGTLTENEKGIYRLVTHTSHVPIYAVTLSENEIKFYNINNLSKSLSEIVAFLDKMEISDEDYIIYLEKLIKMYKNNNVLRANSIKG</sequence>
<accession>A0ABQ2C5S7</accession>
<name>A0ABQ2C5S7_9FLAO</name>
<dbReference type="EMBL" id="BMDQ01000006">
    <property type="protein sequence ID" value="GGI58448.1"/>
    <property type="molecule type" value="Genomic_DNA"/>
</dbReference>
<organism evidence="1 2">
    <name type="scientific">Winogradskyella haliclonae</name>
    <dbReference type="NCBI Taxonomy" id="2048558"/>
    <lineage>
        <taxon>Bacteria</taxon>
        <taxon>Pseudomonadati</taxon>
        <taxon>Bacteroidota</taxon>
        <taxon>Flavobacteriia</taxon>
        <taxon>Flavobacteriales</taxon>
        <taxon>Flavobacteriaceae</taxon>
        <taxon>Winogradskyella</taxon>
    </lineage>
</organism>
<dbReference type="RefSeq" id="WP_229719725.1">
    <property type="nucleotide sequence ID" value="NZ_BMDQ01000006.1"/>
</dbReference>
<keyword evidence="2" id="KW-1185">Reference proteome</keyword>
<dbReference type="Proteomes" id="UP000624701">
    <property type="component" value="Unassembled WGS sequence"/>
</dbReference>
<comment type="caution">
    <text evidence="1">The sequence shown here is derived from an EMBL/GenBank/DDBJ whole genome shotgun (WGS) entry which is preliminary data.</text>
</comment>
<reference evidence="2" key="1">
    <citation type="journal article" date="2019" name="Int. J. Syst. Evol. Microbiol.">
        <title>The Global Catalogue of Microorganisms (GCM) 10K type strain sequencing project: providing services to taxonomists for standard genome sequencing and annotation.</title>
        <authorList>
            <consortium name="The Broad Institute Genomics Platform"/>
            <consortium name="The Broad Institute Genome Sequencing Center for Infectious Disease"/>
            <person name="Wu L."/>
            <person name="Ma J."/>
        </authorList>
    </citation>
    <scope>NUCLEOTIDE SEQUENCE [LARGE SCALE GENOMIC DNA]</scope>
    <source>
        <strain evidence="2">CCM 8681</strain>
    </source>
</reference>
<dbReference type="PROSITE" id="PS51257">
    <property type="entry name" value="PROKAR_LIPOPROTEIN"/>
    <property type="match status" value="1"/>
</dbReference>
<evidence type="ECO:0000313" key="1">
    <source>
        <dbReference type="EMBL" id="GGI58448.1"/>
    </source>
</evidence>
<proteinExistence type="predicted"/>
<gene>
    <name evidence="1" type="ORF">GCM10011444_27570</name>
</gene>
<evidence type="ECO:0000313" key="2">
    <source>
        <dbReference type="Proteomes" id="UP000624701"/>
    </source>
</evidence>
<protein>
    <submittedName>
        <fullName evidence="1">Uncharacterized protein</fullName>
    </submittedName>
</protein>